<feature type="transmembrane region" description="Helical" evidence="12">
    <location>
        <begin position="193"/>
        <end position="217"/>
    </location>
</feature>
<keyword evidence="10 12" id="KW-0472">Membrane</keyword>
<evidence type="ECO:0000313" key="14">
    <source>
        <dbReference type="EMBL" id="MBE9255390.1"/>
    </source>
</evidence>
<comment type="caution">
    <text evidence="14">The sequence shown here is derived from an EMBL/GenBank/DDBJ whole genome shotgun (WGS) entry which is preliminary data.</text>
</comment>
<evidence type="ECO:0000256" key="5">
    <source>
        <dbReference type="ARBA" id="ARBA00022475"/>
    </source>
</evidence>
<feature type="transmembrane region" description="Helical" evidence="12">
    <location>
        <begin position="167"/>
        <end position="187"/>
    </location>
</feature>
<keyword evidence="7 12" id="KW-1133">Transmembrane helix</keyword>
<evidence type="ECO:0000256" key="12">
    <source>
        <dbReference type="RuleBase" id="RU366002"/>
    </source>
</evidence>
<feature type="domain" description="Cation/H+ exchanger transmembrane" evidence="13">
    <location>
        <begin position="27"/>
        <end position="405"/>
    </location>
</feature>
<evidence type="ECO:0000256" key="7">
    <source>
        <dbReference type="ARBA" id="ARBA00022989"/>
    </source>
</evidence>
<dbReference type="InterPro" id="IPR018422">
    <property type="entry name" value="Cation/H_exchanger_CPA1"/>
</dbReference>
<keyword evidence="15" id="KW-1185">Reference proteome</keyword>
<reference evidence="14 15" key="1">
    <citation type="submission" date="2020-10" db="EMBL/GenBank/DDBJ databases">
        <authorList>
            <person name="Castelo-Branco R."/>
            <person name="Eusebio N."/>
            <person name="Adriana R."/>
            <person name="Vieira A."/>
            <person name="Brugerolle De Fraissinette N."/>
            <person name="Rezende De Castro R."/>
            <person name="Schneider M.P."/>
            <person name="Vasconcelos V."/>
            <person name="Leao P.N."/>
        </authorList>
    </citation>
    <scope>NUCLEOTIDE SEQUENCE [LARGE SCALE GENOMIC DNA]</scope>
    <source>
        <strain evidence="14 15">LEGE 00031</strain>
    </source>
</reference>
<organism evidence="14 15">
    <name type="scientific">Synechocystis salina LEGE 00031</name>
    <dbReference type="NCBI Taxonomy" id="1828736"/>
    <lineage>
        <taxon>Bacteria</taxon>
        <taxon>Bacillati</taxon>
        <taxon>Cyanobacteriota</taxon>
        <taxon>Cyanophyceae</taxon>
        <taxon>Synechococcales</taxon>
        <taxon>Merismopediaceae</taxon>
        <taxon>Synechocystis</taxon>
    </lineage>
</organism>
<keyword evidence="3 12" id="KW-0813">Transport</keyword>
<evidence type="ECO:0000256" key="9">
    <source>
        <dbReference type="ARBA" id="ARBA00023065"/>
    </source>
</evidence>
<feature type="transmembrane region" description="Helical" evidence="12">
    <location>
        <begin position="43"/>
        <end position="62"/>
    </location>
</feature>
<keyword evidence="8 12" id="KW-0915">Sodium</keyword>
<evidence type="ECO:0000256" key="1">
    <source>
        <dbReference type="ARBA" id="ARBA00004651"/>
    </source>
</evidence>
<feature type="transmembrane region" description="Helical" evidence="12">
    <location>
        <begin position="12"/>
        <end position="31"/>
    </location>
</feature>
<evidence type="ECO:0000256" key="3">
    <source>
        <dbReference type="ARBA" id="ARBA00022448"/>
    </source>
</evidence>
<protein>
    <submittedName>
        <fullName evidence="14">Na+/H+ antiporter</fullName>
    </submittedName>
</protein>
<evidence type="ECO:0000256" key="2">
    <source>
        <dbReference type="ARBA" id="ARBA00007367"/>
    </source>
</evidence>
<dbReference type="InterPro" id="IPR004705">
    <property type="entry name" value="Cation/H_exchanger_CPA1_bac"/>
</dbReference>
<evidence type="ECO:0000313" key="15">
    <source>
        <dbReference type="Proteomes" id="UP000658720"/>
    </source>
</evidence>
<feature type="transmembrane region" description="Helical" evidence="12">
    <location>
        <begin position="97"/>
        <end position="118"/>
    </location>
</feature>
<dbReference type="PANTHER" id="PTHR10110">
    <property type="entry name" value="SODIUM/HYDROGEN EXCHANGER"/>
    <property type="match status" value="1"/>
</dbReference>
<dbReference type="NCBIfam" id="TIGR00831">
    <property type="entry name" value="a_cpa1"/>
    <property type="match status" value="1"/>
</dbReference>
<dbReference type="Gene3D" id="6.10.140.1330">
    <property type="match status" value="1"/>
</dbReference>
<keyword evidence="5 12" id="KW-1003">Cell membrane</keyword>
<keyword evidence="9 12" id="KW-0406">Ion transport</keyword>
<evidence type="ECO:0000256" key="4">
    <source>
        <dbReference type="ARBA" id="ARBA00022449"/>
    </source>
</evidence>
<comment type="function">
    <text evidence="12">Na(+)/H(+) antiporter that extrudes sodium in exchange for external protons.</text>
</comment>
<gene>
    <name evidence="14" type="ORF">IQ217_16415</name>
</gene>
<dbReference type="PANTHER" id="PTHR10110:SF195">
    <property type="entry name" value="NA(+)_H(+) ANTIPORTER NHAS2"/>
    <property type="match status" value="1"/>
</dbReference>
<evidence type="ECO:0000256" key="6">
    <source>
        <dbReference type="ARBA" id="ARBA00022692"/>
    </source>
</evidence>
<comment type="similarity">
    <text evidence="2 12">Belongs to the monovalent cation:proton antiporter 1 (CPA1) transporter (TC 2.A.36) family.</text>
</comment>
<dbReference type="EMBL" id="JADEVV010000061">
    <property type="protein sequence ID" value="MBE9255390.1"/>
    <property type="molecule type" value="Genomic_DNA"/>
</dbReference>
<evidence type="ECO:0000256" key="10">
    <source>
        <dbReference type="ARBA" id="ARBA00023136"/>
    </source>
</evidence>
<keyword evidence="11 12" id="KW-0739">Sodium transport</keyword>
<evidence type="ECO:0000256" key="11">
    <source>
        <dbReference type="ARBA" id="ARBA00023201"/>
    </source>
</evidence>
<dbReference type="InterPro" id="IPR006153">
    <property type="entry name" value="Cation/H_exchanger_TM"/>
</dbReference>
<keyword evidence="4 12" id="KW-0050">Antiport</keyword>
<feature type="transmembrane region" description="Helical" evidence="12">
    <location>
        <begin position="309"/>
        <end position="333"/>
    </location>
</feature>
<keyword evidence="6 12" id="KW-0812">Transmembrane</keyword>
<evidence type="ECO:0000259" key="13">
    <source>
        <dbReference type="Pfam" id="PF00999"/>
    </source>
</evidence>
<feature type="transmembrane region" description="Helical" evidence="12">
    <location>
        <begin position="275"/>
        <end position="297"/>
    </location>
</feature>
<accession>A0ABR9VVL1</accession>
<dbReference type="RefSeq" id="WP_190599144.1">
    <property type="nucleotide sequence ID" value="NZ_JADEVV010000061.1"/>
</dbReference>
<comment type="subcellular location">
    <subcellularLocation>
        <location evidence="1 12">Cell membrane</location>
        <topology evidence="1 12">Multi-pass membrane protein</topology>
    </subcellularLocation>
</comment>
<evidence type="ECO:0000256" key="8">
    <source>
        <dbReference type="ARBA" id="ARBA00023053"/>
    </source>
</evidence>
<feature type="transmembrane region" description="Helical" evidence="12">
    <location>
        <begin position="353"/>
        <end position="372"/>
    </location>
</feature>
<feature type="transmembrane region" description="Helical" evidence="12">
    <location>
        <begin position="238"/>
        <end position="263"/>
    </location>
</feature>
<proteinExistence type="inferred from homology"/>
<dbReference type="Proteomes" id="UP000658720">
    <property type="component" value="Unassembled WGS sequence"/>
</dbReference>
<sequence length="525" mass="57425">MDTAVNESLSISYNLEQFLIVLSVSLSIATLSKTVPILRRIPYTLLLVIVGMALAFVDVKLINLSPELIMEIFLPPLLFEAAWNLQWRNLKENWFPIILFATLGVVICVVGIAFPLSYWGGMELAIAFLAAAALSATDPVSVIALFKELGASKKLNTLMEGESLFNDGVAVVVFLILVGIPLGTSTFDLSTTLARFVTVIGIGVGCGLLIGFSLSLLTQRFDLPFVEQSLTLVSAYGAYILAENLGGSGVIGVVVVGMVLGNYGSRIGMNPRTRLIVSIFWEFVAFFVNSIIFLLIGDQIGLSSLSDHLNLILIAIAAVVVTRLVSVFGLSLISNKVSDQISSTHITLQEQTVLWWGGLRGSVAIAVALSVPQAIAERQAIIDIVFGVVLFTLLVQGLTTQFVLKGLDLIGDQPQRLEYAELVSRQIALRRVLAEIQKSDEFPDIDPERLRYKQELVQGQLQSVTDKLKLLLQEYPLLQEVANKKFDQTVLDIEAETYADLIRMGRLEENIMPLLVTLEGENVVE</sequence>
<feature type="transmembrane region" description="Helical" evidence="12">
    <location>
        <begin position="124"/>
        <end position="146"/>
    </location>
</feature>
<dbReference type="Pfam" id="PF00999">
    <property type="entry name" value="Na_H_Exchanger"/>
    <property type="match status" value="1"/>
</dbReference>
<feature type="transmembrane region" description="Helical" evidence="12">
    <location>
        <begin position="384"/>
        <end position="404"/>
    </location>
</feature>
<name>A0ABR9VVL1_9SYNC</name>